<comment type="caution">
    <text evidence="2">The sequence shown here is derived from an EMBL/GenBank/DDBJ whole genome shotgun (WGS) entry which is preliminary data.</text>
</comment>
<protein>
    <submittedName>
        <fullName evidence="2">Cytochrome c oxidase assembly factor 1</fullName>
    </submittedName>
</protein>
<feature type="compositionally biased region" description="Polar residues" evidence="1">
    <location>
        <begin position="19"/>
        <end position="33"/>
    </location>
</feature>
<dbReference type="GO" id="GO:0033617">
    <property type="term" value="P:mitochondrial respiratory chain complex IV assembly"/>
    <property type="evidence" value="ECO:0007669"/>
    <property type="project" value="InterPro"/>
</dbReference>
<keyword evidence="3" id="KW-1185">Reference proteome</keyword>
<dbReference type="InterPro" id="IPR014807">
    <property type="entry name" value="Coa1"/>
</dbReference>
<feature type="region of interest" description="Disordered" evidence="1">
    <location>
        <begin position="212"/>
        <end position="238"/>
    </location>
</feature>
<dbReference type="PANTHER" id="PTHR28523:SF1">
    <property type="entry name" value="CYTOCHROME C OXIDASE ASSEMBLY FACTOR 1"/>
    <property type="match status" value="1"/>
</dbReference>
<dbReference type="Pfam" id="PF08695">
    <property type="entry name" value="Coa1"/>
    <property type="match status" value="1"/>
</dbReference>
<dbReference type="EMBL" id="MU855361">
    <property type="protein sequence ID" value="KAK3905347.1"/>
    <property type="molecule type" value="Genomic_DNA"/>
</dbReference>
<evidence type="ECO:0000313" key="2">
    <source>
        <dbReference type="EMBL" id="KAK3905347.1"/>
    </source>
</evidence>
<dbReference type="AlphaFoldDB" id="A0AAN6MQU3"/>
<dbReference type="InterPro" id="IPR042432">
    <property type="entry name" value="Coa1_fungi"/>
</dbReference>
<reference evidence="2" key="1">
    <citation type="journal article" date="2023" name="Mol. Phylogenet. Evol.">
        <title>Genome-scale phylogeny and comparative genomics of the fungal order Sordariales.</title>
        <authorList>
            <person name="Hensen N."/>
            <person name="Bonometti L."/>
            <person name="Westerberg I."/>
            <person name="Brannstrom I.O."/>
            <person name="Guillou S."/>
            <person name="Cros-Aarteil S."/>
            <person name="Calhoun S."/>
            <person name="Haridas S."/>
            <person name="Kuo A."/>
            <person name="Mondo S."/>
            <person name="Pangilinan J."/>
            <person name="Riley R."/>
            <person name="LaButti K."/>
            <person name="Andreopoulos B."/>
            <person name="Lipzen A."/>
            <person name="Chen C."/>
            <person name="Yan M."/>
            <person name="Daum C."/>
            <person name="Ng V."/>
            <person name="Clum A."/>
            <person name="Steindorff A."/>
            <person name="Ohm R.A."/>
            <person name="Martin F."/>
            <person name="Silar P."/>
            <person name="Natvig D.O."/>
            <person name="Lalanne C."/>
            <person name="Gautier V."/>
            <person name="Ament-Velasquez S.L."/>
            <person name="Kruys A."/>
            <person name="Hutchinson M.I."/>
            <person name="Powell A.J."/>
            <person name="Barry K."/>
            <person name="Miller A.N."/>
            <person name="Grigoriev I.V."/>
            <person name="Debuchy R."/>
            <person name="Gladieux P."/>
            <person name="Hiltunen Thoren M."/>
            <person name="Johannesson H."/>
        </authorList>
    </citation>
    <scope>NUCLEOTIDE SEQUENCE</scope>
    <source>
        <strain evidence="2">CBS 103.79</strain>
    </source>
</reference>
<proteinExistence type="predicted"/>
<gene>
    <name evidence="2" type="ORF">C8A05DRAFT_12802</name>
</gene>
<organism evidence="2 3">
    <name type="scientific">Staphylotrichum tortipilum</name>
    <dbReference type="NCBI Taxonomy" id="2831512"/>
    <lineage>
        <taxon>Eukaryota</taxon>
        <taxon>Fungi</taxon>
        <taxon>Dikarya</taxon>
        <taxon>Ascomycota</taxon>
        <taxon>Pezizomycotina</taxon>
        <taxon>Sordariomycetes</taxon>
        <taxon>Sordariomycetidae</taxon>
        <taxon>Sordariales</taxon>
        <taxon>Chaetomiaceae</taxon>
        <taxon>Staphylotrichum</taxon>
    </lineage>
</organism>
<evidence type="ECO:0000256" key="1">
    <source>
        <dbReference type="SAM" id="MobiDB-lite"/>
    </source>
</evidence>
<accession>A0AAN6MQU3</accession>
<dbReference type="GO" id="GO:0005743">
    <property type="term" value="C:mitochondrial inner membrane"/>
    <property type="evidence" value="ECO:0007669"/>
    <property type="project" value="TreeGrafter"/>
</dbReference>
<feature type="region of interest" description="Disordered" evidence="1">
    <location>
        <begin position="1"/>
        <end position="39"/>
    </location>
</feature>
<sequence length="238" mass="26168">MLSRLARQRATAPTALLRRQTTSPRTTATLPRQPQSPPHCLQKRTLVAAPKKGDGPLMQRRADRELPSLESTTFRWSRTLPLFAACIAVASVAIFNYQKLSSPVVEATLYALRTSDRARAVLGSEIYFAQQIPWISGEMNQLRGRINISFKVKGTKGSGVMRFVSHRPTARGQFQTTEWSLELDGDGGRVMDLLEDGDPFKAISGGDTADWSAGGYDEGDEELAGKAATRGFRQEIGK</sequence>
<reference evidence="2" key="2">
    <citation type="submission" date="2023-05" db="EMBL/GenBank/DDBJ databases">
        <authorList>
            <consortium name="Lawrence Berkeley National Laboratory"/>
            <person name="Steindorff A."/>
            <person name="Hensen N."/>
            <person name="Bonometti L."/>
            <person name="Westerberg I."/>
            <person name="Brannstrom I.O."/>
            <person name="Guillou S."/>
            <person name="Cros-Aarteil S."/>
            <person name="Calhoun S."/>
            <person name="Haridas S."/>
            <person name="Kuo A."/>
            <person name="Mondo S."/>
            <person name="Pangilinan J."/>
            <person name="Riley R."/>
            <person name="Labutti K."/>
            <person name="Andreopoulos B."/>
            <person name="Lipzen A."/>
            <person name="Chen C."/>
            <person name="Yanf M."/>
            <person name="Daum C."/>
            <person name="Ng V."/>
            <person name="Clum A."/>
            <person name="Ohm R."/>
            <person name="Martin F."/>
            <person name="Silar P."/>
            <person name="Natvig D."/>
            <person name="Lalanne C."/>
            <person name="Gautier V."/>
            <person name="Ament-Velasquez S.L."/>
            <person name="Kruys A."/>
            <person name="Hutchinson M.I."/>
            <person name="Powell A.J."/>
            <person name="Barry K."/>
            <person name="Miller A.N."/>
            <person name="Grigoriev I.V."/>
            <person name="Debuchy R."/>
            <person name="Gladieux P."/>
            <person name="Thoren M.H."/>
            <person name="Johannesson H."/>
        </authorList>
    </citation>
    <scope>NUCLEOTIDE SEQUENCE</scope>
    <source>
        <strain evidence="2">CBS 103.79</strain>
    </source>
</reference>
<name>A0AAN6MQU3_9PEZI</name>
<dbReference type="PANTHER" id="PTHR28523">
    <property type="entry name" value="CYTOCHROME C OXIDASE ASSEMBLY FACTOR 1"/>
    <property type="match status" value="1"/>
</dbReference>
<evidence type="ECO:0000313" key="3">
    <source>
        <dbReference type="Proteomes" id="UP001303889"/>
    </source>
</evidence>
<dbReference type="Proteomes" id="UP001303889">
    <property type="component" value="Unassembled WGS sequence"/>
</dbReference>